<feature type="transmembrane region" description="Helical" evidence="12">
    <location>
        <begin position="407"/>
        <end position="425"/>
    </location>
</feature>
<evidence type="ECO:0000256" key="11">
    <source>
        <dbReference type="SAM" id="MobiDB-lite"/>
    </source>
</evidence>
<dbReference type="EMBL" id="JACBZT010000001">
    <property type="protein sequence ID" value="NYJ08959.1"/>
    <property type="molecule type" value="Genomic_DNA"/>
</dbReference>
<evidence type="ECO:0000256" key="4">
    <source>
        <dbReference type="ARBA" id="ARBA00022519"/>
    </source>
</evidence>
<feature type="transmembrane region" description="Helical" evidence="12">
    <location>
        <begin position="137"/>
        <end position="160"/>
    </location>
</feature>
<accession>A0A853CQB7</accession>
<feature type="transmembrane region" description="Helical" evidence="12">
    <location>
        <begin position="277"/>
        <end position="296"/>
    </location>
</feature>
<dbReference type="PANTHER" id="PTHR32196:SF32">
    <property type="entry name" value="XYLOSE TRANSPORT SYSTEM PERMEASE PROTEIN XYLH"/>
    <property type="match status" value="1"/>
</dbReference>
<feature type="transmembrane region" description="Helical" evidence="12">
    <location>
        <begin position="359"/>
        <end position="377"/>
    </location>
</feature>
<feature type="region of interest" description="Disordered" evidence="11">
    <location>
        <begin position="1"/>
        <end position="25"/>
    </location>
</feature>
<evidence type="ECO:0000313" key="14">
    <source>
        <dbReference type="Proteomes" id="UP000541969"/>
    </source>
</evidence>
<evidence type="ECO:0000256" key="6">
    <source>
        <dbReference type="ARBA" id="ARBA00022692"/>
    </source>
</evidence>
<feature type="transmembrane region" description="Helical" evidence="12">
    <location>
        <begin position="113"/>
        <end position="131"/>
    </location>
</feature>
<feature type="compositionally biased region" description="Polar residues" evidence="11">
    <location>
        <begin position="1"/>
        <end position="21"/>
    </location>
</feature>
<feature type="transmembrane region" description="Helical" evidence="12">
    <location>
        <begin position="206"/>
        <end position="225"/>
    </location>
</feature>
<feature type="transmembrane region" description="Helical" evidence="12">
    <location>
        <begin position="246"/>
        <end position="265"/>
    </location>
</feature>
<proteinExistence type="predicted"/>
<dbReference type="AlphaFoldDB" id="A0A853CQB7"/>
<feature type="transmembrane region" description="Helical" evidence="12">
    <location>
        <begin position="167"/>
        <end position="186"/>
    </location>
</feature>
<dbReference type="RefSeq" id="WP_218859456.1">
    <property type="nucleotide sequence ID" value="NZ_JACBZT010000001.1"/>
</dbReference>
<keyword evidence="7 12" id="KW-1133">Transmembrane helix</keyword>
<evidence type="ECO:0000256" key="2">
    <source>
        <dbReference type="ARBA" id="ARBA00022448"/>
    </source>
</evidence>
<feature type="transmembrane region" description="Helical" evidence="12">
    <location>
        <begin position="325"/>
        <end position="347"/>
    </location>
</feature>
<evidence type="ECO:0000313" key="13">
    <source>
        <dbReference type="EMBL" id="NYJ08959.1"/>
    </source>
</evidence>
<keyword evidence="6 12" id="KW-0812">Transmembrane</keyword>
<evidence type="ECO:0000256" key="1">
    <source>
        <dbReference type="ARBA" id="ARBA00004651"/>
    </source>
</evidence>
<keyword evidence="8 12" id="KW-0472">Membrane</keyword>
<name>A0A853CQB7_9ACTN</name>
<keyword evidence="3" id="KW-1003">Cell membrane</keyword>
<dbReference type="Proteomes" id="UP000541969">
    <property type="component" value="Unassembled WGS sequence"/>
</dbReference>
<evidence type="ECO:0000256" key="10">
    <source>
        <dbReference type="ARBA" id="ARBA00035686"/>
    </source>
</evidence>
<organism evidence="13 14">
    <name type="scientific">Petropleomorpha daqingensis</name>
    <dbReference type="NCBI Taxonomy" id="2026353"/>
    <lineage>
        <taxon>Bacteria</taxon>
        <taxon>Bacillati</taxon>
        <taxon>Actinomycetota</taxon>
        <taxon>Actinomycetes</taxon>
        <taxon>Geodermatophilales</taxon>
        <taxon>Geodermatophilaceae</taxon>
        <taxon>Petropleomorpha</taxon>
    </lineage>
</organism>
<evidence type="ECO:0000256" key="12">
    <source>
        <dbReference type="SAM" id="Phobius"/>
    </source>
</evidence>
<evidence type="ECO:0000256" key="9">
    <source>
        <dbReference type="ARBA" id="ARBA00035611"/>
    </source>
</evidence>
<dbReference type="CDD" id="cd06579">
    <property type="entry name" value="TM_PBP1_transp_AraH_like"/>
    <property type="match status" value="1"/>
</dbReference>
<evidence type="ECO:0000256" key="5">
    <source>
        <dbReference type="ARBA" id="ARBA00022597"/>
    </source>
</evidence>
<evidence type="ECO:0000256" key="3">
    <source>
        <dbReference type="ARBA" id="ARBA00022475"/>
    </source>
</evidence>
<reference evidence="13 14" key="1">
    <citation type="submission" date="2020-07" db="EMBL/GenBank/DDBJ databases">
        <title>Sequencing the genomes of 1000 actinobacteria strains.</title>
        <authorList>
            <person name="Klenk H.-P."/>
        </authorList>
    </citation>
    <scope>NUCLEOTIDE SEQUENCE [LARGE SCALE GENOMIC DNA]</scope>
    <source>
        <strain evidence="13 14">DSM 104001</strain>
    </source>
</reference>
<keyword evidence="14" id="KW-1185">Reference proteome</keyword>
<gene>
    <name evidence="13" type="ORF">GGQ55_005237</name>
</gene>
<protein>
    <recommendedName>
        <fullName evidence="10">Xylose transport system permease protein XylH</fullName>
    </recommendedName>
</protein>
<feature type="transmembrane region" description="Helical" evidence="12">
    <location>
        <begin position="59"/>
        <end position="79"/>
    </location>
</feature>
<keyword evidence="2" id="KW-0813">Transport</keyword>
<comment type="caution">
    <text evidence="13">The sequence shown here is derived from an EMBL/GenBank/DDBJ whole genome shotgun (WGS) entry which is preliminary data.</text>
</comment>
<dbReference type="GO" id="GO:0005886">
    <property type="term" value="C:plasma membrane"/>
    <property type="evidence" value="ECO:0007669"/>
    <property type="project" value="UniProtKB-SubCell"/>
</dbReference>
<keyword evidence="4" id="KW-0997">Cell inner membrane</keyword>
<comment type="subcellular location">
    <subcellularLocation>
        <location evidence="1">Cell membrane</location>
        <topology evidence="1">Multi-pass membrane protein</topology>
    </subcellularLocation>
</comment>
<dbReference type="GO" id="GO:0022857">
    <property type="term" value="F:transmembrane transporter activity"/>
    <property type="evidence" value="ECO:0007669"/>
    <property type="project" value="InterPro"/>
</dbReference>
<evidence type="ECO:0000256" key="8">
    <source>
        <dbReference type="ARBA" id="ARBA00023136"/>
    </source>
</evidence>
<feature type="transmembrane region" description="Helical" evidence="12">
    <location>
        <begin position="85"/>
        <end position="106"/>
    </location>
</feature>
<comment type="function">
    <text evidence="9">Part of the binding-protein-dependent transport system for D-xylose. Probably responsible for the translocation of the substrate across the membrane.</text>
</comment>
<dbReference type="InterPro" id="IPR001851">
    <property type="entry name" value="ABC_transp_permease"/>
</dbReference>
<evidence type="ECO:0000256" key="7">
    <source>
        <dbReference type="ARBA" id="ARBA00022989"/>
    </source>
</evidence>
<keyword evidence="5" id="KW-0762">Sugar transport</keyword>
<dbReference type="PANTHER" id="PTHR32196">
    <property type="entry name" value="ABC TRANSPORTER PERMEASE PROTEIN YPHD-RELATED-RELATED"/>
    <property type="match status" value="1"/>
</dbReference>
<sequence>MTTTPERSTEQSSNPSTNTAAETAAIGEPSTIATGHEGTVRDQVNNYIQRVRGGDMGMLPALAGVIVLAILFGSLSPFFLTRLNIANLLTQTAALMMLAIALTFVILIAEIDLSAGVTSGVGMAIFVLLVNKQDWNWVLALVVALLAGMVIGTFIGYFVAKVGIPSFVVTLGLFLGFQGLNLVLLGDGGLYRIEVPQVVAIMNSSMPIWAGWLMLAVVVAVSAGTQLYDRARRHRAGMPVRPMSLLAARVGAWVIGGGFLVFLLSQNRSTSIVEIRGVPIVVPIALAILWIGTSALDRTRWGLHIYAVGGNPEAARRGGINVARLRMSAFILCSTLAVVSGLFSASQTGTVEPSAGRDIVLSGVAAAVVGGVSLFGGRGRLVQAVIGALLISMITNGLGLLGLPAGITFLVTGGVLILAATIDALSRRRSGASSLART</sequence>
<dbReference type="Pfam" id="PF02653">
    <property type="entry name" value="BPD_transp_2"/>
    <property type="match status" value="1"/>
</dbReference>